<gene>
    <name evidence="6" type="ORF">PSH67_20055</name>
</gene>
<evidence type="ECO:0000256" key="2">
    <source>
        <dbReference type="ARBA" id="ARBA00023015"/>
    </source>
</evidence>
<evidence type="ECO:0000313" key="6">
    <source>
        <dbReference type="EMBL" id="WLH05123.1"/>
    </source>
</evidence>
<evidence type="ECO:0000313" key="7">
    <source>
        <dbReference type="Proteomes" id="UP001236748"/>
    </source>
</evidence>
<dbReference type="RefSeq" id="WP_047542347.1">
    <property type="nucleotide sequence ID" value="NZ_CP117450.1"/>
</dbReference>
<dbReference type="Pfam" id="PF00126">
    <property type="entry name" value="HTH_1"/>
    <property type="match status" value="1"/>
</dbReference>
<dbReference type="CDD" id="cd08414">
    <property type="entry name" value="PBP2_LTTR_aromatics_like"/>
    <property type="match status" value="1"/>
</dbReference>
<evidence type="ECO:0000256" key="1">
    <source>
        <dbReference type="ARBA" id="ARBA00009437"/>
    </source>
</evidence>
<keyword evidence="3" id="KW-0238">DNA-binding</keyword>
<keyword evidence="7" id="KW-1185">Reference proteome</keyword>
<reference evidence="6 7" key="1">
    <citation type="submission" date="2023-02" db="EMBL/GenBank/DDBJ databases">
        <title>Evolution of Hrp T3SS in non-pathogenic Pseudomonas fluorescens.</title>
        <authorList>
            <person name="Liao K."/>
            <person name="Wei H."/>
            <person name="Gu Y."/>
        </authorList>
    </citation>
    <scope>NUCLEOTIDE SEQUENCE [LARGE SCALE GENOMIC DNA]</scope>
    <source>
        <strain evidence="6 7">FP2043</strain>
    </source>
</reference>
<evidence type="ECO:0000256" key="3">
    <source>
        <dbReference type="ARBA" id="ARBA00023125"/>
    </source>
</evidence>
<dbReference type="InterPro" id="IPR005119">
    <property type="entry name" value="LysR_subst-bd"/>
</dbReference>
<name>A0ABY9FP83_9PSED</name>
<dbReference type="SUPFAM" id="SSF46785">
    <property type="entry name" value="Winged helix' DNA-binding domain"/>
    <property type="match status" value="1"/>
</dbReference>
<evidence type="ECO:0000256" key="4">
    <source>
        <dbReference type="ARBA" id="ARBA00023163"/>
    </source>
</evidence>
<dbReference type="EMBL" id="CP117450">
    <property type="protein sequence ID" value="WLH05123.1"/>
    <property type="molecule type" value="Genomic_DNA"/>
</dbReference>
<sequence length="305" mass="33904">MELRQLRHFIVVAEELHFGRAAARLGMAQPPLSQSIQRLEESLDARLLDRTSRQVSLTPAGKVLLREACTIIAQVDFAEQAVRRQARGELSRLRIAFAPMSAMRILPAAVKLFNERWPSIEVQFDEQLSTHQVEGLRNGSLDIGILNRNMVNTDGLDVRVIEYSRVIAAVPTKWNLGKENGTLRLADLAGCSFVLSPQHLTPHFHAALESACRKAGFSPKRIQQVAQPYSMFNLVANELGVGFVQDTARHMPIEGVRFVTIRDLPDSLHGEAAIAWVPRALTPALQAMIGLIERIAVRERSAQAE</sequence>
<dbReference type="PANTHER" id="PTHR30346">
    <property type="entry name" value="TRANSCRIPTIONAL DUAL REGULATOR HCAR-RELATED"/>
    <property type="match status" value="1"/>
</dbReference>
<dbReference type="PANTHER" id="PTHR30346:SF28">
    <property type="entry name" value="HTH-TYPE TRANSCRIPTIONAL REGULATOR CYNR"/>
    <property type="match status" value="1"/>
</dbReference>
<accession>A0ABY9FP83</accession>
<dbReference type="Proteomes" id="UP001236748">
    <property type="component" value="Chromosome"/>
</dbReference>
<evidence type="ECO:0000259" key="5">
    <source>
        <dbReference type="PROSITE" id="PS50931"/>
    </source>
</evidence>
<dbReference type="InterPro" id="IPR036388">
    <property type="entry name" value="WH-like_DNA-bd_sf"/>
</dbReference>
<dbReference type="SUPFAM" id="SSF53850">
    <property type="entry name" value="Periplasmic binding protein-like II"/>
    <property type="match status" value="1"/>
</dbReference>
<dbReference type="Gene3D" id="3.40.190.10">
    <property type="entry name" value="Periplasmic binding protein-like II"/>
    <property type="match status" value="2"/>
</dbReference>
<dbReference type="PRINTS" id="PR00039">
    <property type="entry name" value="HTHLYSR"/>
</dbReference>
<dbReference type="PROSITE" id="PS50931">
    <property type="entry name" value="HTH_LYSR"/>
    <property type="match status" value="1"/>
</dbReference>
<dbReference type="InterPro" id="IPR000847">
    <property type="entry name" value="LysR_HTH_N"/>
</dbReference>
<dbReference type="InterPro" id="IPR036390">
    <property type="entry name" value="WH_DNA-bd_sf"/>
</dbReference>
<protein>
    <submittedName>
        <fullName evidence="6">LysR substrate-binding domain-containing protein</fullName>
    </submittedName>
</protein>
<dbReference type="Gene3D" id="1.10.10.10">
    <property type="entry name" value="Winged helix-like DNA-binding domain superfamily/Winged helix DNA-binding domain"/>
    <property type="match status" value="1"/>
</dbReference>
<dbReference type="Pfam" id="PF03466">
    <property type="entry name" value="LysR_substrate"/>
    <property type="match status" value="1"/>
</dbReference>
<feature type="domain" description="HTH lysR-type" evidence="5">
    <location>
        <begin position="1"/>
        <end position="58"/>
    </location>
</feature>
<keyword evidence="2" id="KW-0805">Transcription regulation</keyword>
<keyword evidence="4" id="KW-0804">Transcription</keyword>
<organism evidence="6 7">
    <name type="scientific">Pseudomonas lurida</name>
    <dbReference type="NCBI Taxonomy" id="244566"/>
    <lineage>
        <taxon>Bacteria</taxon>
        <taxon>Pseudomonadati</taxon>
        <taxon>Pseudomonadota</taxon>
        <taxon>Gammaproteobacteria</taxon>
        <taxon>Pseudomonadales</taxon>
        <taxon>Pseudomonadaceae</taxon>
        <taxon>Pseudomonas</taxon>
    </lineage>
</organism>
<proteinExistence type="inferred from homology"/>
<comment type="similarity">
    <text evidence="1">Belongs to the LysR transcriptional regulatory family.</text>
</comment>